<sequence>MFDDISKRYDFLNHTLSCFQDILWRKACCRELKKRGAGKRLLDLCGGTGDFAVEFERIVGKPIQAILGDFSFGMLQHSKGKRTSAKPVQLDAMQMPFLDNTFDVVLNGFGMRNLPDAKGGLVESCRVLAPGGHLMVLEFFSPRQAFNRFFYKRLAPLFIPLLGAVFSGKRDAYEYLVNSILRFLPVKDFCVVAEKNGFEVVSVKPCFFGVAYRVLLQKKVLA</sequence>
<evidence type="ECO:0000313" key="5">
    <source>
        <dbReference type="EMBL" id="PJJ40702.1"/>
    </source>
</evidence>
<evidence type="ECO:0000256" key="4">
    <source>
        <dbReference type="ARBA" id="ARBA00022691"/>
    </source>
</evidence>
<accession>A0A2M9A4Q6</accession>
<dbReference type="EMBL" id="PGEX01000001">
    <property type="protein sequence ID" value="PJJ40702.1"/>
    <property type="molecule type" value="Genomic_DNA"/>
</dbReference>
<evidence type="ECO:0000256" key="2">
    <source>
        <dbReference type="ARBA" id="ARBA00022603"/>
    </source>
</evidence>
<keyword evidence="1" id="KW-0474">Menaquinone biosynthesis</keyword>
<keyword evidence="2 5" id="KW-0489">Methyltransferase</keyword>
<evidence type="ECO:0000313" key="6">
    <source>
        <dbReference type="Proteomes" id="UP000231134"/>
    </source>
</evidence>
<dbReference type="GO" id="GO:0032259">
    <property type="term" value="P:methylation"/>
    <property type="evidence" value="ECO:0007669"/>
    <property type="project" value="UniProtKB-KW"/>
</dbReference>
<evidence type="ECO:0000256" key="3">
    <source>
        <dbReference type="ARBA" id="ARBA00022679"/>
    </source>
</evidence>
<dbReference type="InterPro" id="IPR023576">
    <property type="entry name" value="UbiE/COQ5_MeTrFase_CS"/>
</dbReference>
<dbReference type="GO" id="GO:0008168">
    <property type="term" value="F:methyltransferase activity"/>
    <property type="evidence" value="ECO:0007669"/>
    <property type="project" value="UniProtKB-KW"/>
</dbReference>
<name>A0A2M9A4Q6_9BACT</name>
<keyword evidence="6" id="KW-1185">Reference proteome</keyword>
<protein>
    <submittedName>
        <fullName evidence="5">Demethylmenaquinone methyltransferase/2-methoxy-6-polyprenyl-1,4-benzoquinol methylase</fullName>
    </submittedName>
</protein>
<organism evidence="5 6">
    <name type="scientific">Hallerella succinigenes</name>
    <dbReference type="NCBI Taxonomy" id="1896222"/>
    <lineage>
        <taxon>Bacteria</taxon>
        <taxon>Pseudomonadati</taxon>
        <taxon>Fibrobacterota</taxon>
        <taxon>Fibrobacteria</taxon>
        <taxon>Fibrobacterales</taxon>
        <taxon>Fibrobacteraceae</taxon>
        <taxon>Hallerella</taxon>
    </lineage>
</organism>
<dbReference type="PROSITE" id="PS51608">
    <property type="entry name" value="SAM_MT_UBIE"/>
    <property type="match status" value="1"/>
</dbReference>
<proteinExistence type="predicted"/>
<dbReference type="NCBIfam" id="TIGR01934">
    <property type="entry name" value="MenG_MenH_UbiE"/>
    <property type="match status" value="1"/>
</dbReference>
<dbReference type="AlphaFoldDB" id="A0A2M9A4Q6"/>
<dbReference type="CDD" id="cd02440">
    <property type="entry name" value="AdoMet_MTases"/>
    <property type="match status" value="1"/>
</dbReference>
<dbReference type="PANTHER" id="PTHR43591:SF24">
    <property type="entry name" value="2-METHOXY-6-POLYPRENYL-1,4-BENZOQUINOL METHYLASE, MITOCHONDRIAL"/>
    <property type="match status" value="1"/>
</dbReference>
<keyword evidence="4" id="KW-0949">S-adenosyl-L-methionine</keyword>
<dbReference type="Gene3D" id="3.40.50.150">
    <property type="entry name" value="Vaccinia Virus protein VP39"/>
    <property type="match status" value="1"/>
</dbReference>
<dbReference type="PROSITE" id="PS01183">
    <property type="entry name" value="UBIE_1"/>
    <property type="match status" value="1"/>
</dbReference>
<evidence type="ECO:0000256" key="1">
    <source>
        <dbReference type="ARBA" id="ARBA00022428"/>
    </source>
</evidence>
<reference evidence="5 6" key="1">
    <citation type="submission" date="2017-11" db="EMBL/GenBank/DDBJ databases">
        <title>Animal gut microbial communities from fecal samples from Wisconsin, USA.</title>
        <authorList>
            <person name="Neumann A."/>
        </authorList>
    </citation>
    <scope>NUCLEOTIDE SEQUENCE [LARGE SCALE GENOMIC DNA]</scope>
    <source>
        <strain evidence="5 6">UWS3</strain>
    </source>
</reference>
<keyword evidence="3 5" id="KW-0808">Transferase</keyword>
<gene>
    <name evidence="5" type="ORF">BGX16_0639</name>
</gene>
<dbReference type="PANTHER" id="PTHR43591">
    <property type="entry name" value="METHYLTRANSFERASE"/>
    <property type="match status" value="1"/>
</dbReference>
<dbReference type="Proteomes" id="UP000231134">
    <property type="component" value="Unassembled WGS sequence"/>
</dbReference>
<comment type="caution">
    <text evidence="5">The sequence shown here is derived from an EMBL/GenBank/DDBJ whole genome shotgun (WGS) entry which is preliminary data.</text>
</comment>
<dbReference type="SUPFAM" id="SSF53335">
    <property type="entry name" value="S-adenosyl-L-methionine-dependent methyltransferases"/>
    <property type="match status" value="1"/>
</dbReference>
<dbReference type="Pfam" id="PF01209">
    <property type="entry name" value="Ubie_methyltran"/>
    <property type="match status" value="1"/>
</dbReference>
<dbReference type="InterPro" id="IPR004033">
    <property type="entry name" value="UbiE/COQ5_MeTrFase"/>
</dbReference>
<dbReference type="GO" id="GO:0009234">
    <property type="term" value="P:menaquinone biosynthetic process"/>
    <property type="evidence" value="ECO:0007669"/>
    <property type="project" value="UniProtKB-KW"/>
</dbReference>
<dbReference type="InterPro" id="IPR029063">
    <property type="entry name" value="SAM-dependent_MTases_sf"/>
</dbReference>